<dbReference type="SUPFAM" id="SSF56059">
    <property type="entry name" value="Glutathione synthetase ATP-binding domain-like"/>
    <property type="match status" value="1"/>
</dbReference>
<comment type="pathway">
    <text evidence="4 22">Cell wall biogenesis; peptidoglycan biosynthesis.</text>
</comment>
<evidence type="ECO:0000256" key="9">
    <source>
        <dbReference type="ARBA" id="ARBA00022723"/>
    </source>
</evidence>
<dbReference type="NCBIfam" id="TIGR01205">
    <property type="entry name" value="D_ala_D_alaTIGR"/>
    <property type="match status" value="1"/>
</dbReference>
<evidence type="ECO:0000256" key="3">
    <source>
        <dbReference type="ARBA" id="ARBA00004496"/>
    </source>
</evidence>
<evidence type="ECO:0000256" key="4">
    <source>
        <dbReference type="ARBA" id="ARBA00004752"/>
    </source>
</evidence>
<evidence type="ECO:0000256" key="5">
    <source>
        <dbReference type="ARBA" id="ARBA00010871"/>
    </source>
</evidence>
<evidence type="ECO:0000256" key="26">
    <source>
        <dbReference type="PROSITE-ProRule" id="PRU00409"/>
    </source>
</evidence>
<dbReference type="PANTHER" id="PTHR23132">
    <property type="entry name" value="D-ALANINE--D-ALANINE LIGASE"/>
    <property type="match status" value="1"/>
</dbReference>
<feature type="binding site" evidence="25">
    <location>
        <position position="318"/>
    </location>
    <ligand>
        <name>Mg(2+)</name>
        <dbReference type="ChEBI" id="CHEBI:18420"/>
        <label>1</label>
    </ligand>
</feature>
<feature type="binding site" evidence="24">
    <location>
        <begin position="331"/>
        <end position="332"/>
    </location>
    <ligand>
        <name>ATP</name>
        <dbReference type="ChEBI" id="CHEBI:30616"/>
    </ligand>
</feature>
<reference evidence="28" key="2">
    <citation type="journal article" date="2021" name="PeerJ">
        <title>Extensive microbial diversity within the chicken gut microbiome revealed by metagenomics and culture.</title>
        <authorList>
            <person name="Gilroy R."/>
            <person name="Ravi A."/>
            <person name="Getino M."/>
            <person name="Pursley I."/>
            <person name="Horton D.L."/>
            <person name="Alikhan N.F."/>
            <person name="Baker D."/>
            <person name="Gharbi K."/>
            <person name="Hall N."/>
            <person name="Watson M."/>
            <person name="Adriaenssens E.M."/>
            <person name="Foster-Nyarko E."/>
            <person name="Jarju S."/>
            <person name="Secka A."/>
            <person name="Antonio M."/>
            <person name="Oren A."/>
            <person name="Chaudhuri R.R."/>
            <person name="La Ragione R."/>
            <person name="Hildebrand F."/>
            <person name="Pallen M.J."/>
        </authorList>
    </citation>
    <scope>NUCLEOTIDE SEQUENCE</scope>
    <source>
        <strain evidence="28">ChiBcec16-1751</strain>
    </source>
</reference>
<dbReference type="AlphaFoldDB" id="A0A9D1FAQ5"/>
<dbReference type="PROSITE" id="PS00843">
    <property type="entry name" value="DALA_DALA_LIGASE_1"/>
    <property type="match status" value="1"/>
</dbReference>
<dbReference type="SUPFAM" id="SSF52440">
    <property type="entry name" value="PreATP-grasp domain"/>
    <property type="match status" value="1"/>
</dbReference>
<evidence type="ECO:0000313" key="28">
    <source>
        <dbReference type="EMBL" id="HIS65314.1"/>
    </source>
</evidence>
<feature type="binding site" evidence="25">
    <location>
        <position position="332"/>
    </location>
    <ligand>
        <name>Mg(2+)</name>
        <dbReference type="ChEBI" id="CHEBI:18420"/>
        <label>2</label>
    </ligand>
</feature>
<feature type="binding site" evidence="24">
    <location>
        <position position="155"/>
    </location>
    <ligand>
        <name>ATP</name>
        <dbReference type="ChEBI" id="CHEBI:30616"/>
    </ligand>
</feature>
<evidence type="ECO:0000256" key="16">
    <source>
        <dbReference type="ARBA" id="ARBA00023316"/>
    </source>
</evidence>
<dbReference type="PANTHER" id="PTHR23132:SF25">
    <property type="entry name" value="D-ALANINE--D-ALANINE LIGASE A"/>
    <property type="match status" value="1"/>
</dbReference>
<dbReference type="InterPro" id="IPR005905">
    <property type="entry name" value="D_ala_D_ala"/>
</dbReference>
<feature type="binding site" evidence="25">
    <location>
        <position position="332"/>
    </location>
    <ligand>
        <name>Mg(2+)</name>
        <dbReference type="ChEBI" id="CHEBI:18420"/>
        <label>1</label>
    </ligand>
</feature>
<accession>A0A9D1FAQ5</accession>
<dbReference type="GO" id="GO:0008360">
    <property type="term" value="P:regulation of cell shape"/>
    <property type="evidence" value="ECO:0007669"/>
    <property type="project" value="UniProtKB-KW"/>
</dbReference>
<comment type="subcellular location">
    <subcellularLocation>
        <location evidence="3 22">Cytoplasm</location>
    </subcellularLocation>
</comment>
<dbReference type="InterPro" id="IPR011127">
    <property type="entry name" value="Dala_Dala_lig_N"/>
</dbReference>
<dbReference type="InterPro" id="IPR013815">
    <property type="entry name" value="ATP_grasp_subdomain_1"/>
</dbReference>
<dbReference type="PIRSF" id="PIRSF039102">
    <property type="entry name" value="Ddl/VanB"/>
    <property type="match status" value="1"/>
</dbReference>
<keyword evidence="14 22" id="KW-0573">Peptidoglycan synthesis</keyword>
<reference evidence="28" key="1">
    <citation type="submission" date="2020-10" db="EMBL/GenBank/DDBJ databases">
        <authorList>
            <person name="Gilroy R."/>
        </authorList>
    </citation>
    <scope>NUCLEOTIDE SEQUENCE</scope>
    <source>
        <strain evidence="28">ChiBcec16-1751</strain>
    </source>
</reference>
<dbReference type="GO" id="GO:0005524">
    <property type="term" value="F:ATP binding"/>
    <property type="evidence" value="ECO:0007669"/>
    <property type="project" value="UniProtKB-UniRule"/>
</dbReference>
<evidence type="ECO:0000256" key="18">
    <source>
        <dbReference type="ARBA" id="ARBA00060592"/>
    </source>
</evidence>
<evidence type="ECO:0000256" key="24">
    <source>
        <dbReference type="PIRSR" id="PIRSR039102-2"/>
    </source>
</evidence>
<keyword evidence="8 22" id="KW-0436">Ligase</keyword>
<keyword evidence="12 25" id="KW-0460">Magnesium</keyword>
<dbReference type="GO" id="GO:0071555">
    <property type="term" value="P:cell wall organization"/>
    <property type="evidence" value="ECO:0007669"/>
    <property type="project" value="UniProtKB-KW"/>
</dbReference>
<keyword evidence="7 22" id="KW-0963">Cytoplasm</keyword>
<dbReference type="Gene3D" id="3.40.50.20">
    <property type="match status" value="1"/>
</dbReference>
<keyword evidence="10 24" id="KW-0547">Nucleotide-binding</keyword>
<dbReference type="InterPro" id="IPR011095">
    <property type="entry name" value="Dala_Dala_lig_C"/>
</dbReference>
<gene>
    <name evidence="22" type="primary">ddl</name>
    <name evidence="28" type="ORF">IAA83_08095</name>
</gene>
<feature type="active site" evidence="23">
    <location>
        <position position="32"/>
    </location>
</feature>
<dbReference type="PROSITE" id="PS50975">
    <property type="entry name" value="ATP_GRASP"/>
    <property type="match status" value="1"/>
</dbReference>
<dbReference type="GO" id="GO:0005829">
    <property type="term" value="C:cytosol"/>
    <property type="evidence" value="ECO:0007669"/>
    <property type="project" value="TreeGrafter"/>
</dbReference>
<evidence type="ECO:0000256" key="15">
    <source>
        <dbReference type="ARBA" id="ARBA00023211"/>
    </source>
</evidence>
<sequence>MQWASPDISSGKEDETLKKLSVCVLFGGVSPEHEVSLRSAESVLRHMDPEKYNIFPVGITRDGDWVLFGGKDYSMLPKNTWLDCPENRRAAISPVRGQGLLSFEGDCVVRERIDVVFPVLHGENGEDGSIQGLMQLAGIPCVGPMVAASATAMDKTMTKLVADHVGVRQAAWHLVTRRELQRDTDKVLDAVEAKFAYPVFVKPSGTGSSVGVSKAKDREALREALDKAAAFDKKILVEEFIDGREVEVAVLGNETPAASTCGEIDSGVEFYDYEAKYITDTSTLYIPARISEEAAETVRETAVRIYEALGCRGMSRVDFFVTRDGEEVVFNEINTLPGFTSISMYPKLFEASGIAYGDLIDQLLQLAMEE</sequence>
<comment type="caution">
    <text evidence="28">The sequence shown here is derived from an EMBL/GenBank/DDBJ whole genome shotgun (WGS) entry which is preliminary data.</text>
</comment>
<proteinExistence type="inferred from homology"/>
<evidence type="ECO:0000256" key="1">
    <source>
        <dbReference type="ARBA" id="ARBA00001936"/>
    </source>
</evidence>
<dbReference type="FunFam" id="3.30.1490.20:FF:000007">
    <property type="entry name" value="D-alanine--D-alanine ligase"/>
    <property type="match status" value="1"/>
</dbReference>
<comment type="function">
    <text evidence="2 22">Cell wall formation.</text>
</comment>
<feature type="binding site" evidence="25">
    <location>
        <position position="334"/>
    </location>
    <ligand>
        <name>Mg(2+)</name>
        <dbReference type="ChEBI" id="CHEBI:18420"/>
        <label>2</label>
    </ligand>
</feature>
<evidence type="ECO:0000256" key="17">
    <source>
        <dbReference type="ARBA" id="ARBA00047614"/>
    </source>
</evidence>
<dbReference type="GO" id="GO:0009252">
    <property type="term" value="P:peptidoglycan biosynthetic process"/>
    <property type="evidence" value="ECO:0007669"/>
    <property type="project" value="UniProtKB-UniRule"/>
</dbReference>
<name>A0A9D1FAQ5_9FIRM</name>
<comment type="similarity">
    <text evidence="5 22">Belongs to the D-alanine--D-alanine ligase family.</text>
</comment>
<evidence type="ECO:0000256" key="7">
    <source>
        <dbReference type="ARBA" id="ARBA00022490"/>
    </source>
</evidence>
<evidence type="ECO:0000256" key="6">
    <source>
        <dbReference type="ARBA" id="ARBA00012216"/>
    </source>
</evidence>
<dbReference type="EMBL" id="DVJJ01000119">
    <property type="protein sequence ID" value="HIS65314.1"/>
    <property type="molecule type" value="Genomic_DNA"/>
</dbReference>
<dbReference type="InterPro" id="IPR016185">
    <property type="entry name" value="PreATP-grasp_dom_sf"/>
</dbReference>
<evidence type="ECO:0000256" key="2">
    <source>
        <dbReference type="ARBA" id="ARBA00003921"/>
    </source>
</evidence>
<feature type="binding site" evidence="24">
    <location>
        <begin position="200"/>
        <end position="202"/>
    </location>
    <ligand>
        <name>ATP</name>
        <dbReference type="ChEBI" id="CHEBI:30616"/>
    </ligand>
</feature>
<evidence type="ECO:0000256" key="12">
    <source>
        <dbReference type="ARBA" id="ARBA00022842"/>
    </source>
</evidence>
<keyword evidence="15 25" id="KW-0464">Manganese</keyword>
<feature type="binding site" evidence="24">
    <location>
        <begin position="238"/>
        <end position="245"/>
    </location>
    <ligand>
        <name>ATP</name>
        <dbReference type="ChEBI" id="CHEBI:30616"/>
    </ligand>
</feature>
<feature type="active site" evidence="23">
    <location>
        <position position="343"/>
    </location>
</feature>
<dbReference type="GO" id="GO:0046872">
    <property type="term" value="F:metal ion binding"/>
    <property type="evidence" value="ECO:0007669"/>
    <property type="project" value="UniProtKB-KW"/>
</dbReference>
<evidence type="ECO:0000256" key="10">
    <source>
        <dbReference type="ARBA" id="ARBA00022741"/>
    </source>
</evidence>
<dbReference type="Gene3D" id="3.30.1490.20">
    <property type="entry name" value="ATP-grasp fold, A domain"/>
    <property type="match status" value="1"/>
</dbReference>
<keyword evidence="9 25" id="KW-0479">Metal-binding</keyword>
<evidence type="ECO:0000256" key="11">
    <source>
        <dbReference type="ARBA" id="ARBA00022840"/>
    </source>
</evidence>
<comment type="cofactor">
    <cofactor evidence="1">
        <name>Mn(2+)</name>
        <dbReference type="ChEBI" id="CHEBI:29035"/>
    </cofactor>
</comment>
<comment type="catalytic activity">
    <reaction evidence="17 22">
        <text>2 D-alanine + ATP = D-alanyl-D-alanine + ADP + phosphate + H(+)</text>
        <dbReference type="Rhea" id="RHEA:11224"/>
        <dbReference type="ChEBI" id="CHEBI:15378"/>
        <dbReference type="ChEBI" id="CHEBI:30616"/>
        <dbReference type="ChEBI" id="CHEBI:43474"/>
        <dbReference type="ChEBI" id="CHEBI:57416"/>
        <dbReference type="ChEBI" id="CHEBI:57822"/>
        <dbReference type="ChEBI" id="CHEBI:456216"/>
        <dbReference type="EC" id="6.3.2.4"/>
    </reaction>
</comment>
<evidence type="ECO:0000256" key="13">
    <source>
        <dbReference type="ARBA" id="ARBA00022960"/>
    </source>
</evidence>
<dbReference type="NCBIfam" id="NF002378">
    <property type="entry name" value="PRK01372.1"/>
    <property type="match status" value="1"/>
</dbReference>
<dbReference type="EC" id="6.3.2.4" evidence="6 22"/>
<comment type="cofactor">
    <cofactor evidence="25">
        <name>Mg(2+)</name>
        <dbReference type="ChEBI" id="CHEBI:18420"/>
    </cofactor>
    <cofactor evidence="25">
        <name>Mn(2+)</name>
        <dbReference type="ChEBI" id="CHEBI:29035"/>
    </cofactor>
    <text evidence="25">Binds 2 magnesium or manganese ions per subunit.</text>
</comment>
<feature type="domain" description="ATP-grasp" evidence="27">
    <location>
        <begin position="159"/>
        <end position="365"/>
    </location>
</feature>
<dbReference type="Pfam" id="PF01820">
    <property type="entry name" value="Dala_Dala_lig_N"/>
    <property type="match status" value="1"/>
</dbReference>
<evidence type="ECO:0000256" key="19">
    <source>
        <dbReference type="ARBA" id="ARBA00068427"/>
    </source>
</evidence>
<feature type="active site" evidence="23">
    <location>
        <position position="208"/>
    </location>
</feature>
<evidence type="ECO:0000256" key="22">
    <source>
        <dbReference type="HAMAP-Rule" id="MF_00047"/>
    </source>
</evidence>
<dbReference type="Proteomes" id="UP000886741">
    <property type="component" value="Unassembled WGS sequence"/>
</dbReference>
<dbReference type="Gene3D" id="3.30.470.20">
    <property type="entry name" value="ATP-grasp fold, B domain"/>
    <property type="match status" value="1"/>
</dbReference>
<dbReference type="NCBIfam" id="NF002528">
    <property type="entry name" value="PRK01966.1-4"/>
    <property type="match status" value="1"/>
</dbReference>
<evidence type="ECO:0000313" key="29">
    <source>
        <dbReference type="Proteomes" id="UP000886741"/>
    </source>
</evidence>
<dbReference type="FunFam" id="3.30.470.20:FF:000008">
    <property type="entry name" value="D-alanine--D-alanine ligase"/>
    <property type="match status" value="1"/>
</dbReference>
<feature type="binding site" evidence="24">
    <location>
        <begin position="208"/>
        <end position="209"/>
    </location>
    <ligand>
        <name>ATP</name>
        <dbReference type="ChEBI" id="CHEBI:30616"/>
    </ligand>
</feature>
<protein>
    <recommendedName>
        <fullName evidence="19 22">D-alanine--D-alanine ligase</fullName>
        <ecNumber evidence="6 22">6.3.2.4</ecNumber>
    </recommendedName>
    <alternativeName>
        <fullName evidence="21 22">D-Ala-D-Ala ligase</fullName>
    </alternativeName>
    <alternativeName>
        <fullName evidence="20 22">D-alanylalanine synthetase</fullName>
    </alternativeName>
</protein>
<dbReference type="InterPro" id="IPR011761">
    <property type="entry name" value="ATP-grasp"/>
</dbReference>
<evidence type="ECO:0000256" key="20">
    <source>
        <dbReference type="ARBA" id="ARBA00076288"/>
    </source>
</evidence>
<dbReference type="InterPro" id="IPR000291">
    <property type="entry name" value="D-Ala_lig_Van_CS"/>
</dbReference>
<comment type="pathway">
    <text evidence="18">Glycan biosynthesis.</text>
</comment>
<dbReference type="PROSITE" id="PS00844">
    <property type="entry name" value="DALA_DALA_LIGASE_2"/>
    <property type="match status" value="1"/>
</dbReference>
<keyword evidence="16 22" id="KW-0961">Cell wall biogenesis/degradation</keyword>
<evidence type="ECO:0000256" key="14">
    <source>
        <dbReference type="ARBA" id="ARBA00022984"/>
    </source>
</evidence>
<keyword evidence="11 26" id="KW-0067">ATP-binding</keyword>
<organism evidence="28 29">
    <name type="scientific">Candidatus Avoscillospira avistercoris</name>
    <dbReference type="NCBI Taxonomy" id="2840707"/>
    <lineage>
        <taxon>Bacteria</taxon>
        <taxon>Bacillati</taxon>
        <taxon>Bacillota</taxon>
        <taxon>Clostridia</taxon>
        <taxon>Eubacteriales</taxon>
        <taxon>Oscillospiraceae</taxon>
        <taxon>Oscillospiraceae incertae sedis</taxon>
        <taxon>Candidatus Avoscillospira</taxon>
    </lineage>
</organism>
<evidence type="ECO:0000256" key="21">
    <source>
        <dbReference type="ARBA" id="ARBA00077154"/>
    </source>
</evidence>
<dbReference type="Pfam" id="PF07478">
    <property type="entry name" value="Dala_Dala_lig_C"/>
    <property type="match status" value="1"/>
</dbReference>
<dbReference type="GO" id="GO:0008716">
    <property type="term" value="F:D-alanine-D-alanine ligase activity"/>
    <property type="evidence" value="ECO:0007669"/>
    <property type="project" value="UniProtKB-UniRule"/>
</dbReference>
<evidence type="ECO:0000256" key="23">
    <source>
        <dbReference type="PIRSR" id="PIRSR039102-1"/>
    </source>
</evidence>
<evidence type="ECO:0000256" key="8">
    <source>
        <dbReference type="ARBA" id="ARBA00022598"/>
    </source>
</evidence>
<evidence type="ECO:0000256" key="25">
    <source>
        <dbReference type="PIRSR" id="PIRSR039102-3"/>
    </source>
</evidence>
<evidence type="ECO:0000259" key="27">
    <source>
        <dbReference type="PROSITE" id="PS50975"/>
    </source>
</evidence>
<dbReference type="HAMAP" id="MF_00047">
    <property type="entry name" value="Dala_Dala_lig"/>
    <property type="match status" value="1"/>
</dbReference>
<keyword evidence="13 22" id="KW-0133">Cell shape</keyword>